<dbReference type="EMBL" id="HF954988">
    <property type="protein sequence ID" value="CCW59425.1"/>
    <property type="molecule type" value="Genomic_RNA"/>
</dbReference>
<organismHost>
    <name type="scientific">Triticum aestivum</name>
    <name type="common">Wheat</name>
    <dbReference type="NCBI Taxonomy" id="4565"/>
</organismHost>
<dbReference type="Proteomes" id="UP000170263">
    <property type="component" value="Genome"/>
</dbReference>
<protein>
    <submittedName>
        <fullName evidence="1">Outer shell B-spike protein</fullName>
    </submittedName>
</protein>
<organismHost>
    <name type="scientific">Avena sativa</name>
    <name type="common">Oat</name>
    <dbReference type="NCBI Taxonomy" id="4498"/>
</organismHost>
<reference evidence="1 2" key="2">
    <citation type="submission" date="2013-04" db="EMBL/GenBank/DDBJ databases">
        <title>Virus Molecular Detection of Rice Black-Streaked Dwarf Virus and Southern Rice Black-Streaked Dwarf Virus in Anhui province.</title>
        <authorList>
            <person name="Jiang T."/>
            <person name="Chen L."/>
            <person name="Li X.Y."/>
            <person name="Ding K.J."/>
        </authorList>
    </citation>
    <scope>NUCLEOTIDE SEQUENCE [LARGE SCALE GENOMIC DNA]</scope>
    <source>
        <strain evidence="1">AH-MX8</strain>
    </source>
</reference>
<name>A0A060Q6W3_RBSDV</name>
<organismHost>
    <name type="scientific">Zea mays</name>
    <name type="common">Maize</name>
    <dbReference type="NCBI Taxonomy" id="4577"/>
</organismHost>
<gene>
    <name evidence="1" type="primary">P4</name>
</gene>
<reference evidence="1 2" key="1">
    <citation type="submission" date="2013-04" db="EMBL/GenBank/DDBJ databases">
        <title>Molecular characterization of segments 1 to 10 of Southern rice black-streaked dwarf virus in Anhui.</title>
        <authorList>
            <person name="Li X.Y."/>
            <person name="He Z.L."/>
            <person name="Jiang T."/>
        </authorList>
    </citation>
    <scope>NUCLEOTIDE SEQUENCE [LARGE SCALE GENOMIC DNA]</scope>
    <source>
        <strain evidence="1">AH-MX8</strain>
    </source>
</reference>
<organismHost>
    <name type="scientific">Hordeum vulgare</name>
    <name type="common">Barley</name>
    <dbReference type="NCBI Taxonomy" id="4513"/>
</organismHost>
<sequence>MDPGQVLKYLLSQNYETKIQQLEQWQKQMEAAGYASEYLNQSSDVLKVKSKIEESKRRLFFISANYWQGSLFTKTVAPNNLFLGFSECSGVNKTIFDAKNCDFGRFQLSFNCIPKYWILSGVFDELICYDKSKTKVIISKLKNKISIRINDFMYIVPIINSFSFLSGNSDVIIDENCEFDILLRISQSFNEIMIDVYNFSFDDSNLNIEFRPTSIKFEGDANYFSVSSNLIFNSIDGYLNRDNLNMRKYFCYAISMNNLNMINDSLNKWESKQLAKRKNLVSSLHQLVLNAMISISSLEKDVARVKSLKMELSYQRNISIHFPNHRIFLNKYPHDLFSPSLKTQFVGWNFTYGERDRFISPIVCDVETKLKTNSSIISNAFTSYFQCNSFGNPDNMFLLNVTDKNGNTKKVICEAIYSLKYKDFKYVDLKSINKKDNFQNQVYFFGLSEIELYDEHPKLQALSMVSENEGDLYHLLYSNCSLVLSFKIISESIEYLGVVSPKFTSEFEYNGKTLKLSGNLTLSEDYDGVQMKKCLTSEEFVLIEDVKCLFTSFICEGKRSSSKTKFNDKTWPGIRSRFYDNDAYLSAIQAHCHSLKLNTPFRSYDNYSDILYSANDNFHYVEANGCFTERKNYLYWDVPISNFEMMFDESPCVKLSNQSILTFFVNYRHLYEVVEGKSHPCLLSCKHHVEDYSITQIDSPPILFLPFNRPVDIIYLEQSSGDEVLNEMKIISFEVKEFTAYVLPENLNTTMNIVGKLLNYESDLELVYQTNNVISDMMNNFDKRLSDLEKFCDFLDKSYIKKAGSSTSLYHLLGDIFTFVGEICVLQFPILGFCFILTGIMVDALGKITQEDIFDGISEIAFGGLLLCLGKRKPKFTYLEELGFGRRRASSNSYISEMASSVGRRRSYSSYHHYESISDLSPSLSIRDRIMNQIRSHNPSVFDLHHNSGIILELKQRQKENYSLLNSSYSRMKRSISNVINDEVINYKLSCDNPSSCEVYELCIKTFDYYPILLDDNSFFTIKIQFKIKITSNPVKMKIEDIERSYFHTSDASRFRVFDAAKFDVIKHLNKSLLSFTFNEISNYLCVISLLSKTSSIDNMLIENHDKLYDTLYISNHKSYMSSDPIHLRQVDFTIFKTMHTYSFSDHAPDDSYFKMISSIVKHPEILRF</sequence>
<evidence type="ECO:0000313" key="1">
    <source>
        <dbReference type="EMBL" id="CCW59425.1"/>
    </source>
</evidence>
<evidence type="ECO:0000313" key="2">
    <source>
        <dbReference type="Proteomes" id="UP000170263"/>
    </source>
</evidence>
<organismHost>
    <name type="scientific">Oryza sativa</name>
    <name type="common">Rice</name>
    <dbReference type="NCBI Taxonomy" id="4530"/>
</organismHost>
<proteinExistence type="predicted"/>
<accession>A0A060Q6W3</accession>
<organism evidence="1 2">
    <name type="scientific">Rice black streaked dwarf virus</name>
    <name type="common">RBSDV</name>
    <dbReference type="NCBI Taxonomy" id="10990"/>
    <lineage>
        <taxon>Viruses</taxon>
        <taxon>Riboviria</taxon>
        <taxon>Orthornavirae</taxon>
        <taxon>Duplornaviricota</taxon>
        <taxon>Resentoviricetes</taxon>
        <taxon>Reovirales</taxon>
        <taxon>Spinareoviridae</taxon>
        <taxon>Fijivirus</taxon>
        <taxon>Fijivirus alporyzae</taxon>
    </lineage>
</organism>